<feature type="transmembrane region" description="Helical" evidence="1">
    <location>
        <begin position="401"/>
        <end position="424"/>
    </location>
</feature>
<dbReference type="Pfam" id="PF07885">
    <property type="entry name" value="Ion_trans_2"/>
    <property type="match status" value="1"/>
</dbReference>
<dbReference type="GO" id="GO:0035725">
    <property type="term" value="P:sodium ion transmembrane transport"/>
    <property type="evidence" value="ECO:0007669"/>
    <property type="project" value="TreeGrafter"/>
</dbReference>
<dbReference type="PANTHER" id="PTHR45689">
    <property type="entry name" value="I[[H]] CHANNEL, ISOFORM E"/>
    <property type="match status" value="1"/>
</dbReference>
<dbReference type="GO" id="GO:0098855">
    <property type="term" value="C:HCN channel complex"/>
    <property type="evidence" value="ECO:0007669"/>
    <property type="project" value="TreeGrafter"/>
</dbReference>
<dbReference type="PANTHER" id="PTHR45689:SF5">
    <property type="entry name" value="I[[H]] CHANNEL, ISOFORM E"/>
    <property type="match status" value="1"/>
</dbReference>
<evidence type="ECO:0000256" key="1">
    <source>
        <dbReference type="SAM" id="Phobius"/>
    </source>
</evidence>
<organism evidence="3 4">
    <name type="scientific">Paramecium sonneborni</name>
    <dbReference type="NCBI Taxonomy" id="65129"/>
    <lineage>
        <taxon>Eukaryota</taxon>
        <taxon>Sar</taxon>
        <taxon>Alveolata</taxon>
        <taxon>Ciliophora</taxon>
        <taxon>Intramacronucleata</taxon>
        <taxon>Oligohymenophorea</taxon>
        <taxon>Peniculida</taxon>
        <taxon>Parameciidae</taxon>
        <taxon>Paramecium</taxon>
    </lineage>
</organism>
<dbReference type="EMBL" id="CAJJDN010000016">
    <property type="protein sequence ID" value="CAD8062038.1"/>
    <property type="molecule type" value="Genomic_DNA"/>
</dbReference>
<dbReference type="AlphaFoldDB" id="A0A8S1L2B1"/>
<dbReference type="CDD" id="cd00038">
    <property type="entry name" value="CAP_ED"/>
    <property type="match status" value="1"/>
</dbReference>
<feature type="transmembrane region" description="Helical" evidence="1">
    <location>
        <begin position="189"/>
        <end position="212"/>
    </location>
</feature>
<evidence type="ECO:0000313" key="3">
    <source>
        <dbReference type="EMBL" id="CAD8062038.1"/>
    </source>
</evidence>
<reference evidence="3" key="1">
    <citation type="submission" date="2021-01" db="EMBL/GenBank/DDBJ databases">
        <authorList>
            <consortium name="Genoscope - CEA"/>
            <person name="William W."/>
        </authorList>
    </citation>
    <scope>NUCLEOTIDE SEQUENCE</scope>
</reference>
<comment type="caution">
    <text evidence="3">The sequence shown here is derived from an EMBL/GenBank/DDBJ whole genome shotgun (WGS) entry which is preliminary data.</text>
</comment>
<dbReference type="InterPro" id="IPR000595">
    <property type="entry name" value="cNMP-bd_dom"/>
</dbReference>
<dbReference type="SMART" id="SM00100">
    <property type="entry name" value="cNMP"/>
    <property type="match status" value="1"/>
</dbReference>
<keyword evidence="1" id="KW-0472">Membrane</keyword>
<dbReference type="GO" id="GO:0005249">
    <property type="term" value="F:voltage-gated potassium channel activity"/>
    <property type="evidence" value="ECO:0007669"/>
    <property type="project" value="TreeGrafter"/>
</dbReference>
<sequence>MNTNRTDNGLLQDCYFGPCILIDSNNVNNYKKNSPSKNSITSDISQKEIEQSNNISPNVEMLPANLEVLKAKQNFRNKGNSNQQSQSNFFKGSKRLLLEPKVQKSERPSFIKTLIKNNIINKFKNNLFQSSYVLPNQMKYILEKETYIQEQKEKTKVNQTKMEINKENGQANKMSKLSLLLMPGQNLTILWDFISLFVLFLRLFFCSMIASFGQSDKFYKGTEVFFNIYLLFESILTIYRPIILQGEIVSELQQIWILYLKNQMLEDLSSFLIWFMIYFDLNEFVVLNEILAICQFTITYRQIARKYNIQIEQLYLKGFNSDILDLISLFIIICFFAHTMACLWHYIGYITLNQGSWLTFYEITNENIWVKYNFSYYWATMTMVTVGYGDITPKNQVEVTFVSIVMISSSCMFAYSMNSIGVIVKSMYDEKIRFKRTLILMNQFMSKNEVDPEIQSRVKNYIKYSIENEDLENKEETTKIINDLPVGLKKELESNIQQKVIQKIKLITDYFSIQTQNQVKNNLIQVKFTPKDIIYHRDEIKDKNLYFISEGEVQILDEQSQKVIKKLKAGDVFGEFQFFTGQNTKESTISVGFTQLYRVERDKFINIIKQTQKDYERFHKIKDSILYSKNYTTILCKCFICNKYTHQDIECPYLTYQPSKFLKILRLNKFEHNLRQKYKRDEKKKIKSQLDQQQIEASIKDFQEFLSESVLGEYNDQVLTYQVSDTGSGQVDTIQIEDLREKSLNSINRNIQQNGLNRRTSQAPNIDNEKQIGINRRGSQAPIIEIVKKKQSIIEEERRKTQIYRETLIFKQLDQFQVKQHFFILEGLDKMQNFIDYLPHNNANQVIRNANKEKPKSKSIKPQVFKFSNSFRVQKNV</sequence>
<feature type="domain" description="Cyclic nucleotide-binding" evidence="2">
    <location>
        <begin position="543"/>
        <end position="608"/>
    </location>
</feature>
<dbReference type="Pfam" id="PF00027">
    <property type="entry name" value="cNMP_binding"/>
    <property type="match status" value="1"/>
</dbReference>
<keyword evidence="1" id="KW-1133">Transmembrane helix</keyword>
<dbReference type="GO" id="GO:0003254">
    <property type="term" value="P:regulation of membrane depolarization"/>
    <property type="evidence" value="ECO:0007669"/>
    <property type="project" value="TreeGrafter"/>
</dbReference>
<feature type="transmembrane region" description="Helical" evidence="1">
    <location>
        <begin position="323"/>
        <end position="347"/>
    </location>
</feature>
<feature type="transmembrane region" description="Helical" evidence="1">
    <location>
        <begin position="224"/>
        <end position="243"/>
    </location>
</feature>
<dbReference type="Proteomes" id="UP000692954">
    <property type="component" value="Unassembled WGS sequence"/>
</dbReference>
<dbReference type="OrthoDB" id="426293at2759"/>
<dbReference type="InterPro" id="IPR051413">
    <property type="entry name" value="K/Na_HCN_channel"/>
</dbReference>
<accession>A0A8S1L2B1</accession>
<gene>
    <name evidence="3" type="ORF">PSON_ATCC_30995.1.T0160108</name>
</gene>
<name>A0A8S1L2B1_9CILI</name>
<protein>
    <recommendedName>
        <fullName evidence="2">Cyclic nucleotide-binding domain-containing protein</fullName>
    </recommendedName>
</protein>
<dbReference type="InterPro" id="IPR013099">
    <property type="entry name" value="K_chnl_dom"/>
</dbReference>
<keyword evidence="4" id="KW-1185">Reference proteome</keyword>
<keyword evidence="1" id="KW-0812">Transmembrane</keyword>
<evidence type="ECO:0000259" key="2">
    <source>
        <dbReference type="PROSITE" id="PS50042"/>
    </source>
</evidence>
<dbReference type="PROSITE" id="PS50042">
    <property type="entry name" value="CNMP_BINDING_3"/>
    <property type="match status" value="1"/>
</dbReference>
<proteinExistence type="predicted"/>
<evidence type="ECO:0000313" key="4">
    <source>
        <dbReference type="Proteomes" id="UP000692954"/>
    </source>
</evidence>